<dbReference type="InterPro" id="IPR005259">
    <property type="entry name" value="PriA"/>
</dbReference>
<dbReference type="RefSeq" id="WP_344113271.1">
    <property type="nucleotide sequence ID" value="NZ_BAAAOR010000030.1"/>
</dbReference>
<gene>
    <name evidence="8" type="primary">priA</name>
    <name evidence="11" type="ORF">GCM10009788_41260</name>
</gene>
<evidence type="ECO:0000256" key="6">
    <source>
        <dbReference type="ARBA" id="ARBA00022840"/>
    </source>
</evidence>
<evidence type="ECO:0000256" key="2">
    <source>
        <dbReference type="ARBA" id="ARBA00022705"/>
    </source>
</evidence>
<comment type="function">
    <text evidence="8">Initiates the restart of stalled replication forks, which reloads the replicative helicase on sites other than the origin of replication. Recognizes and binds to abandoned replication forks and remodels them to uncover a helicase loading site. Promotes assembly of the primosome at these replication forks.</text>
</comment>
<feature type="binding site" evidence="8">
    <location>
        <position position="488"/>
    </location>
    <ligand>
        <name>Zn(2+)</name>
        <dbReference type="ChEBI" id="CHEBI:29105"/>
        <label>1</label>
    </ligand>
</feature>
<keyword evidence="6 8" id="KW-0067">ATP-binding</keyword>
<dbReference type="Proteomes" id="UP001500842">
    <property type="component" value="Unassembled WGS sequence"/>
</dbReference>
<dbReference type="InterPro" id="IPR041222">
    <property type="entry name" value="PriA_3primeBD"/>
</dbReference>
<feature type="binding site" evidence="8">
    <location>
        <position position="473"/>
    </location>
    <ligand>
        <name>Zn(2+)</name>
        <dbReference type="ChEBI" id="CHEBI:29105"/>
        <label>2</label>
    </ligand>
</feature>
<reference evidence="11 12" key="1">
    <citation type="journal article" date="2019" name="Int. J. Syst. Evol. Microbiol.">
        <title>The Global Catalogue of Microorganisms (GCM) 10K type strain sequencing project: providing services to taxonomists for standard genome sequencing and annotation.</title>
        <authorList>
            <consortium name="The Broad Institute Genomics Platform"/>
            <consortium name="The Broad Institute Genome Sequencing Center for Infectious Disease"/>
            <person name="Wu L."/>
            <person name="Ma J."/>
        </authorList>
    </citation>
    <scope>NUCLEOTIDE SEQUENCE [LARGE SCALE GENOMIC DNA]</scope>
    <source>
        <strain evidence="11 12">JCM 14942</strain>
    </source>
</reference>
<keyword evidence="7 8" id="KW-0238">DNA-binding</keyword>
<comment type="subunit">
    <text evidence="8">Component of the replication restart primosome.</text>
</comment>
<feature type="binding site" evidence="8">
    <location>
        <position position="449"/>
    </location>
    <ligand>
        <name>Zn(2+)</name>
        <dbReference type="ChEBI" id="CHEBI:29105"/>
        <label>1</label>
    </ligand>
</feature>
<feature type="binding site" evidence="8">
    <location>
        <position position="446"/>
    </location>
    <ligand>
        <name>Zn(2+)</name>
        <dbReference type="ChEBI" id="CHEBI:29105"/>
        <label>1</label>
    </ligand>
</feature>
<protein>
    <recommendedName>
        <fullName evidence="8">Probable replication restart protein PriA</fullName>
    </recommendedName>
    <alternativeName>
        <fullName evidence="8">Putative ATP-dependent DNA helicase PriA</fullName>
    </alternativeName>
</protein>
<comment type="similarity">
    <text evidence="8">Belongs to the helicase family. PriA subfamily.</text>
</comment>
<accession>A0ABN2B574</accession>
<keyword evidence="4 8" id="KW-0547">Nucleotide-binding</keyword>
<feature type="domain" description="Primosomal protein N' 3' DNA-binding" evidence="10">
    <location>
        <begin position="48"/>
        <end position="147"/>
    </location>
</feature>
<dbReference type="HAMAP" id="MF_00983">
    <property type="entry name" value="PriA"/>
    <property type="match status" value="1"/>
</dbReference>
<evidence type="ECO:0000313" key="11">
    <source>
        <dbReference type="EMBL" id="GAA1534091.1"/>
    </source>
</evidence>
<keyword evidence="1 8" id="KW-0639">Primosome</keyword>
<sequence length="709" mass="75079">MTPTPDEPALELPGLVRDRAAEGRAKAAATRARKVAEAEVAAVDPVARVVLDLPLAHLDRVFDYAVPVAMADGAVPGTRVKVRFGGQDVDGFVVGRAAASDHDGRLTPLRRLVSAEPVLSPAVATLCERVAARYAGVSADVRRLAVPPRHATTEKEPTRPEPLLAYDAGDAERAWAAYPAAAPFLGHLRSGHPPRAVWSAGPGEDWPALLAHLAATALAAGRGTVVCLPDHRDVARLDAALTDVLGEGHHVALHADRSSGPSESLAQVGQQAAGDASRLAAGRGSGPAARYREFLAVSRGERRIVVGTRSAAFAPVRDLGLVVVWDDGDDLHAEPRAPYPHVREVLLLRAEQERTAALVGGFARTVEAQHLLHTGWAREIALPRATVRERALIGVSGASDVALDRDPSAGGARVPREAHEALRWGLERGPVLVQTPRSGYALRLACERCRTPARCRACAGPLELTGPTTPPRCRWCATEAPGWACDECGGTGLRAPVVGDARTADELGRSFPKVPVVSSSGDQVRARVGPEPRIVVATPGAEPVAAEGYAVVVLLDTWWALGRDSMRAPEEALRRWCNAVGLLGPGGRALAVGDPAVPALQALVRWDPAGFAVREAEERREARLPPAARLATVTGPPGALDDLRALLALPDAAEVLGPVPTRDPDVERLVLRVPRAQGVELARALGEAQRLRSARKLEPVRIQVDPWEL</sequence>
<evidence type="ECO:0000256" key="5">
    <source>
        <dbReference type="ARBA" id="ARBA00022833"/>
    </source>
</evidence>
<dbReference type="EMBL" id="BAAAOR010000030">
    <property type="protein sequence ID" value="GAA1534091.1"/>
    <property type="molecule type" value="Genomic_DNA"/>
</dbReference>
<evidence type="ECO:0000256" key="9">
    <source>
        <dbReference type="SAM" id="MobiDB-lite"/>
    </source>
</evidence>
<proteinExistence type="inferred from homology"/>
<evidence type="ECO:0000256" key="1">
    <source>
        <dbReference type="ARBA" id="ARBA00022515"/>
    </source>
</evidence>
<comment type="caution">
    <text evidence="8">As this protein does not have any detectable helicase domains, it probably does not have helicase activity.</text>
</comment>
<feature type="binding site" evidence="8">
    <location>
        <position position="476"/>
    </location>
    <ligand>
        <name>Zn(2+)</name>
        <dbReference type="ChEBI" id="CHEBI:29105"/>
        <label>2</label>
    </ligand>
</feature>
<evidence type="ECO:0000259" key="10">
    <source>
        <dbReference type="Pfam" id="PF17764"/>
    </source>
</evidence>
<evidence type="ECO:0000256" key="4">
    <source>
        <dbReference type="ARBA" id="ARBA00022741"/>
    </source>
</evidence>
<dbReference type="Gene3D" id="3.40.50.300">
    <property type="entry name" value="P-loop containing nucleotide triphosphate hydrolases"/>
    <property type="match status" value="1"/>
</dbReference>
<evidence type="ECO:0000256" key="7">
    <source>
        <dbReference type="ARBA" id="ARBA00023125"/>
    </source>
</evidence>
<keyword evidence="5 8" id="KW-0862">Zinc</keyword>
<feature type="binding site" evidence="8">
    <location>
        <position position="458"/>
    </location>
    <ligand>
        <name>Zn(2+)</name>
        <dbReference type="ChEBI" id="CHEBI:29105"/>
        <label>2</label>
    </ligand>
</feature>
<feature type="binding site" evidence="8">
    <location>
        <position position="485"/>
    </location>
    <ligand>
        <name>Zn(2+)</name>
        <dbReference type="ChEBI" id="CHEBI:29105"/>
        <label>1</label>
    </ligand>
</feature>
<feature type="compositionally biased region" description="Polar residues" evidence="9">
    <location>
        <begin position="259"/>
        <end position="270"/>
    </location>
</feature>
<comment type="cofactor">
    <cofactor evidence="8">
        <name>Zn(2+)</name>
        <dbReference type="ChEBI" id="CHEBI:29105"/>
    </cofactor>
    <text evidence="8">Binds 2 zinc ions per subunit.</text>
</comment>
<dbReference type="PANTHER" id="PTHR30580">
    <property type="entry name" value="PRIMOSOMAL PROTEIN N"/>
    <property type="match status" value="1"/>
</dbReference>
<comment type="caution">
    <text evidence="11">The sequence shown here is derived from an EMBL/GenBank/DDBJ whole genome shotgun (WGS) entry which is preliminary data.</text>
</comment>
<dbReference type="Gene3D" id="3.40.1440.60">
    <property type="entry name" value="PriA, 3(prime) DNA-binding domain"/>
    <property type="match status" value="1"/>
</dbReference>
<evidence type="ECO:0000256" key="8">
    <source>
        <dbReference type="HAMAP-Rule" id="MF_00983"/>
    </source>
</evidence>
<evidence type="ECO:0000313" key="12">
    <source>
        <dbReference type="Proteomes" id="UP001500842"/>
    </source>
</evidence>
<keyword evidence="2 8" id="KW-0235">DNA replication</keyword>
<dbReference type="InterPro" id="IPR027417">
    <property type="entry name" value="P-loop_NTPase"/>
</dbReference>
<keyword evidence="12" id="KW-1185">Reference proteome</keyword>
<feature type="binding site" evidence="8">
    <location>
        <position position="455"/>
    </location>
    <ligand>
        <name>Zn(2+)</name>
        <dbReference type="ChEBI" id="CHEBI:29105"/>
        <label>2</label>
    </ligand>
</feature>
<keyword evidence="3 8" id="KW-0479">Metal-binding</keyword>
<feature type="region of interest" description="Disordered" evidence="9">
    <location>
        <begin position="254"/>
        <end position="284"/>
    </location>
</feature>
<dbReference type="PANTHER" id="PTHR30580:SF0">
    <property type="entry name" value="PRIMOSOMAL PROTEIN N"/>
    <property type="match status" value="1"/>
</dbReference>
<name>A0ABN2B574_9ACTN</name>
<organism evidence="11 12">
    <name type="scientific">Nocardioides humi</name>
    <dbReference type="NCBI Taxonomy" id="449461"/>
    <lineage>
        <taxon>Bacteria</taxon>
        <taxon>Bacillati</taxon>
        <taxon>Actinomycetota</taxon>
        <taxon>Actinomycetes</taxon>
        <taxon>Propionibacteriales</taxon>
        <taxon>Nocardioidaceae</taxon>
        <taxon>Nocardioides</taxon>
    </lineage>
</organism>
<dbReference type="InterPro" id="IPR042115">
    <property type="entry name" value="PriA_3primeBD_sf"/>
</dbReference>
<evidence type="ECO:0000256" key="3">
    <source>
        <dbReference type="ARBA" id="ARBA00022723"/>
    </source>
</evidence>
<dbReference type="Pfam" id="PF17764">
    <property type="entry name" value="PriA_3primeBD"/>
    <property type="match status" value="1"/>
</dbReference>